<reference evidence="1 2" key="1">
    <citation type="submission" date="2018-06" db="EMBL/GenBank/DDBJ databases">
        <title>Genome analysis of cellulolytic fungus Trichoderma lentiforme CFAM-422.</title>
        <authorList>
            <person name="Steindorff A.S."/>
            <person name="Formighieri E.F."/>
            <person name="Midorikawa G.E.O."/>
            <person name="Tamietti M.S."/>
            <person name="Ramos E.Z."/>
            <person name="Silva A.S."/>
            <person name="Bon E.P.S."/>
            <person name="Mendes T.D."/>
            <person name="Damaso M.C.T."/>
            <person name="Favaro L.C.L."/>
        </authorList>
    </citation>
    <scope>NUCLEOTIDE SEQUENCE [LARGE SCALE GENOMIC DNA]</scope>
    <source>
        <strain evidence="1 2">CFAM-422</strain>
    </source>
</reference>
<dbReference type="Proteomes" id="UP000801864">
    <property type="component" value="Unassembled WGS sequence"/>
</dbReference>
<dbReference type="EMBL" id="QLNT01000008">
    <property type="protein sequence ID" value="KAF3072435.1"/>
    <property type="molecule type" value="Genomic_DNA"/>
</dbReference>
<name>A0A9P5CCM0_9HYPO</name>
<accession>A0A9P5CCM0</accession>
<keyword evidence="2" id="KW-1185">Reference proteome</keyword>
<evidence type="ECO:0000313" key="2">
    <source>
        <dbReference type="Proteomes" id="UP000801864"/>
    </source>
</evidence>
<organism evidence="1 2">
    <name type="scientific">Trichoderma lentiforme</name>
    <dbReference type="NCBI Taxonomy" id="1567552"/>
    <lineage>
        <taxon>Eukaryota</taxon>
        <taxon>Fungi</taxon>
        <taxon>Dikarya</taxon>
        <taxon>Ascomycota</taxon>
        <taxon>Pezizomycotina</taxon>
        <taxon>Sordariomycetes</taxon>
        <taxon>Hypocreomycetidae</taxon>
        <taxon>Hypocreales</taxon>
        <taxon>Hypocreaceae</taxon>
        <taxon>Trichoderma</taxon>
    </lineage>
</organism>
<sequence length="85" mass="9298">MGPPRTYEYMRGVGRAAMTYVDMDTGTPTVGVGALSSKNLDFAKKGGVRQEEENIHLGSNHMPLGTLREMFSLASISFIDKQMTV</sequence>
<proteinExistence type="predicted"/>
<comment type="caution">
    <text evidence="1">The sequence shown here is derived from an EMBL/GenBank/DDBJ whole genome shotgun (WGS) entry which is preliminary data.</text>
</comment>
<evidence type="ECO:0000313" key="1">
    <source>
        <dbReference type="EMBL" id="KAF3072435.1"/>
    </source>
</evidence>
<gene>
    <name evidence="1" type="ORF">CFAM422_005154</name>
</gene>
<dbReference type="AlphaFoldDB" id="A0A9P5CCM0"/>
<protein>
    <submittedName>
        <fullName evidence="1">Uncharacterized protein</fullName>
    </submittedName>
</protein>